<organism evidence="1 2">
    <name type="scientific">Portunus trituberculatus</name>
    <name type="common">Swimming crab</name>
    <name type="synonym">Neptunus trituberculatus</name>
    <dbReference type="NCBI Taxonomy" id="210409"/>
    <lineage>
        <taxon>Eukaryota</taxon>
        <taxon>Metazoa</taxon>
        <taxon>Ecdysozoa</taxon>
        <taxon>Arthropoda</taxon>
        <taxon>Crustacea</taxon>
        <taxon>Multicrustacea</taxon>
        <taxon>Malacostraca</taxon>
        <taxon>Eumalacostraca</taxon>
        <taxon>Eucarida</taxon>
        <taxon>Decapoda</taxon>
        <taxon>Pleocyemata</taxon>
        <taxon>Brachyura</taxon>
        <taxon>Eubrachyura</taxon>
        <taxon>Portunoidea</taxon>
        <taxon>Portunidae</taxon>
        <taxon>Portuninae</taxon>
        <taxon>Portunus</taxon>
    </lineage>
</organism>
<proteinExistence type="predicted"/>
<dbReference type="Proteomes" id="UP000324222">
    <property type="component" value="Unassembled WGS sequence"/>
</dbReference>
<keyword evidence="2" id="KW-1185">Reference proteome</keyword>
<sequence>MVVFDGTRRPWWNSTHRHRPLTAHNAVPRVLVLTVLTVLTGKTESFGTTDNTSRRSAHCH</sequence>
<comment type="caution">
    <text evidence="1">The sequence shown here is derived from an EMBL/GenBank/DDBJ whole genome shotgun (WGS) entry which is preliminary data.</text>
</comment>
<protein>
    <submittedName>
        <fullName evidence="1">Uncharacterized protein</fullName>
    </submittedName>
</protein>
<dbReference type="EMBL" id="VSRR010000063">
    <property type="protein sequence ID" value="MPC09292.1"/>
    <property type="molecule type" value="Genomic_DNA"/>
</dbReference>
<dbReference type="AlphaFoldDB" id="A0A5B7CHZ3"/>
<name>A0A5B7CHZ3_PORTR</name>
<accession>A0A5B7CHZ3</accession>
<reference evidence="1 2" key="1">
    <citation type="submission" date="2019-05" db="EMBL/GenBank/DDBJ databases">
        <title>Another draft genome of Portunus trituberculatus and its Hox gene families provides insights of decapod evolution.</title>
        <authorList>
            <person name="Jeong J.-H."/>
            <person name="Song I."/>
            <person name="Kim S."/>
            <person name="Choi T."/>
            <person name="Kim D."/>
            <person name="Ryu S."/>
            <person name="Kim W."/>
        </authorList>
    </citation>
    <scope>NUCLEOTIDE SEQUENCE [LARGE SCALE GENOMIC DNA]</scope>
    <source>
        <tissue evidence="1">Muscle</tissue>
    </source>
</reference>
<evidence type="ECO:0000313" key="1">
    <source>
        <dbReference type="EMBL" id="MPC09292.1"/>
    </source>
</evidence>
<evidence type="ECO:0000313" key="2">
    <source>
        <dbReference type="Proteomes" id="UP000324222"/>
    </source>
</evidence>
<gene>
    <name evidence="1" type="ORF">E2C01_001899</name>
</gene>